<keyword evidence="3" id="KW-1133">Transmembrane helix</keyword>
<protein>
    <recommendedName>
        <fullName evidence="4">PPM-type phosphatase domain-containing protein</fullName>
    </recommendedName>
</protein>
<evidence type="ECO:0000256" key="1">
    <source>
        <dbReference type="ARBA" id="ARBA00022553"/>
    </source>
</evidence>
<keyword evidence="6" id="KW-1185">Reference proteome</keyword>
<evidence type="ECO:0000256" key="3">
    <source>
        <dbReference type="SAM" id="Phobius"/>
    </source>
</evidence>
<accession>A0ABP9D1L0</accession>
<evidence type="ECO:0000313" key="5">
    <source>
        <dbReference type="EMBL" id="GAA4824433.1"/>
    </source>
</evidence>
<dbReference type="InterPro" id="IPR011123">
    <property type="entry name" value="Y_Y_Y"/>
</dbReference>
<dbReference type="Gene3D" id="2.130.10.10">
    <property type="entry name" value="YVTN repeat-like/Quinoprotein amine dehydrogenase"/>
    <property type="match status" value="2"/>
</dbReference>
<dbReference type="InterPro" id="IPR036457">
    <property type="entry name" value="PPM-type-like_dom_sf"/>
</dbReference>
<feature type="coiled-coil region" evidence="2">
    <location>
        <begin position="831"/>
        <end position="876"/>
    </location>
</feature>
<proteinExistence type="predicted"/>
<dbReference type="SUPFAM" id="SSF81606">
    <property type="entry name" value="PP2C-like"/>
    <property type="match status" value="1"/>
</dbReference>
<dbReference type="InterPro" id="IPR013783">
    <property type="entry name" value="Ig-like_fold"/>
</dbReference>
<evidence type="ECO:0000313" key="6">
    <source>
        <dbReference type="Proteomes" id="UP001500298"/>
    </source>
</evidence>
<keyword evidence="2" id="KW-0175">Coiled coil</keyword>
<sequence>MNWIPLKRVTIVLLSQLLLLFNVFAQQDKAKFRNLGLDDGLSQTSVFAILQDRQGFMWFGTEDGLNRYDGYEFKVYKADPLNKNSLANSYIYSLLEDGEGNIWVGTRKGVTKFNPEKELFTRYVHNPEDDNSIIDGRVHAIVEAKDGKFWLAMNNGLSVYDPSEDSFRNYYDKKDLPTRYVKSILETKDGTIWIGTDEGGLCKYLPDSDKFKIYAPDPTNRHTISDADAYALYEDRKGTLWVGTYGGGLNKFDPETEKFEHFRANENDPNALQSDIVFAIKEDLSGNLWVGTRGGGLSLMKKGAEGFTTFWNDPATQNSLAHNEIWTIYVDDAGLTWVGTGEGISIYNPKQYKFEHIAPNEASSNGLPHGFVWDILEDSDGTLWVATNNGFTKYNRQTNTFKVYQHDPADPTSIPSDRVKAVVEQSSRYLWLATNGGGICRMDKQTETFKTFTTASPPPSNLASNSVWELLKGRGDILWISSNVGLNKFNTKTFENTILNPDAQKPEHQLKSYGAETTYIDSDGVMWVGAENGLVRYDPKSKTYTVYRHDENDPNSLSEDYINFIYEDQKKRLWVGTGSGLNLFDPKTETFKTYTEEDGLPNNVIYNAIEDKSGNLWLTTNFGLSKFNPDAMSFRNYTASDGLQSNEFNGNAYEILSSGEFMIGGINGFNIFHPDSIKDSDYVPQIKITEFDVVYQAIGAGDEINGNVILDKNINYTKEIDLSYEENVVSFEVASLHYAQPSKNRYKYMLEGFNDDWIEVAADQRKVTYTNLDPKEYTFKVLATNNDGVWAQKPLSIKISVHPPFWMTWWFRILTVLVLGGSVYSWYRYRLNKALKQKKKLEIKVAERTEEVMMQTEELQQQAEELAVQRDYLSEKNELITQSIRYAETIQQAFLPSEMAMDEMLDEYFLFYKSKDLVSGDFYWAYEVNNYKFIVVADCTGHGVPGAFMSMIGTSLLNEIVKEKALYDPAQILEELQIQLRKSLRQEEGENSDGMDISVCRLEKTREGKVQVTFAGAKSTLLYCSNNRMHRLKGDNIRIGGVWRNKHGRRFKNKRFTLQDNDTLFMLSDGLADQNSPERKKLGSRKVEELLTLCTKQVNFNRCDKLIEYTLMNFQKNMPQRDDITVFGMKVKV</sequence>
<dbReference type="Proteomes" id="UP001500298">
    <property type="component" value="Unassembled WGS sequence"/>
</dbReference>
<comment type="caution">
    <text evidence="5">The sequence shown here is derived from an EMBL/GenBank/DDBJ whole genome shotgun (WGS) entry which is preliminary data.</text>
</comment>
<dbReference type="PANTHER" id="PTHR43547">
    <property type="entry name" value="TWO-COMPONENT HISTIDINE KINASE"/>
    <property type="match status" value="1"/>
</dbReference>
<dbReference type="SMART" id="SM00331">
    <property type="entry name" value="PP2C_SIG"/>
    <property type="match status" value="1"/>
</dbReference>
<gene>
    <name evidence="5" type="ORF">GCM10023331_06220</name>
</gene>
<keyword evidence="3" id="KW-0812">Transmembrane</keyword>
<dbReference type="Pfam" id="PF07228">
    <property type="entry name" value="SpoIIE"/>
    <property type="match status" value="1"/>
</dbReference>
<keyword evidence="1" id="KW-0597">Phosphoprotein</keyword>
<feature type="transmembrane region" description="Helical" evidence="3">
    <location>
        <begin position="809"/>
        <end position="829"/>
    </location>
</feature>
<dbReference type="EMBL" id="BAABJX010000011">
    <property type="protein sequence ID" value="GAA4824433.1"/>
    <property type="molecule type" value="Genomic_DNA"/>
</dbReference>
<dbReference type="Pfam" id="PF07495">
    <property type="entry name" value="Y_Y_Y"/>
    <property type="match status" value="1"/>
</dbReference>
<reference evidence="6" key="1">
    <citation type="journal article" date="2019" name="Int. J. Syst. Evol. Microbiol.">
        <title>The Global Catalogue of Microorganisms (GCM) 10K type strain sequencing project: providing services to taxonomists for standard genome sequencing and annotation.</title>
        <authorList>
            <consortium name="The Broad Institute Genomics Platform"/>
            <consortium name="The Broad Institute Genome Sequencing Center for Infectious Disease"/>
            <person name="Wu L."/>
            <person name="Ma J."/>
        </authorList>
    </citation>
    <scope>NUCLEOTIDE SEQUENCE [LARGE SCALE GENOMIC DNA]</scope>
    <source>
        <strain evidence="6">JCM 18326</strain>
    </source>
</reference>
<dbReference type="InterPro" id="IPR015943">
    <property type="entry name" value="WD40/YVTN_repeat-like_dom_sf"/>
</dbReference>
<dbReference type="Gene3D" id="2.60.40.10">
    <property type="entry name" value="Immunoglobulins"/>
    <property type="match status" value="1"/>
</dbReference>
<feature type="domain" description="PPM-type phosphatase" evidence="4">
    <location>
        <begin position="903"/>
        <end position="1131"/>
    </location>
</feature>
<evidence type="ECO:0000259" key="4">
    <source>
        <dbReference type="SMART" id="SM00331"/>
    </source>
</evidence>
<dbReference type="InterPro" id="IPR011110">
    <property type="entry name" value="Reg_prop"/>
</dbReference>
<dbReference type="SUPFAM" id="SSF63829">
    <property type="entry name" value="Calcium-dependent phosphotriesterase"/>
    <property type="match status" value="3"/>
</dbReference>
<dbReference type="RefSeq" id="WP_345369116.1">
    <property type="nucleotide sequence ID" value="NZ_BAABJX010000011.1"/>
</dbReference>
<organism evidence="5 6">
    <name type="scientific">Algivirga pacifica</name>
    <dbReference type="NCBI Taxonomy" id="1162670"/>
    <lineage>
        <taxon>Bacteria</taxon>
        <taxon>Pseudomonadati</taxon>
        <taxon>Bacteroidota</taxon>
        <taxon>Cytophagia</taxon>
        <taxon>Cytophagales</taxon>
        <taxon>Flammeovirgaceae</taxon>
        <taxon>Algivirga</taxon>
    </lineage>
</organism>
<dbReference type="Pfam" id="PF07494">
    <property type="entry name" value="Reg_prop"/>
    <property type="match status" value="7"/>
</dbReference>
<evidence type="ECO:0000256" key="2">
    <source>
        <dbReference type="SAM" id="Coils"/>
    </source>
</evidence>
<dbReference type="InterPro" id="IPR001932">
    <property type="entry name" value="PPM-type_phosphatase-like_dom"/>
</dbReference>
<dbReference type="PANTHER" id="PTHR43547:SF2">
    <property type="entry name" value="HYBRID SIGNAL TRANSDUCTION HISTIDINE KINASE C"/>
    <property type="match status" value="1"/>
</dbReference>
<name>A0ABP9D1L0_9BACT</name>
<keyword evidence="3" id="KW-0472">Membrane</keyword>
<dbReference type="Gene3D" id="3.60.40.10">
    <property type="entry name" value="PPM-type phosphatase domain"/>
    <property type="match status" value="1"/>
</dbReference>